<dbReference type="Proteomes" id="UP000254634">
    <property type="component" value="Unassembled WGS sequence"/>
</dbReference>
<feature type="coiled-coil region" evidence="1">
    <location>
        <begin position="224"/>
        <end position="251"/>
    </location>
</feature>
<dbReference type="RefSeq" id="WP_018371044.1">
    <property type="nucleotide sequence ID" value="NZ_UHFR01000005.1"/>
</dbReference>
<protein>
    <submittedName>
        <fullName evidence="3">Membrane associated protein</fullName>
    </submittedName>
</protein>
<dbReference type="STRING" id="1123307.GCA_000380065_00358"/>
<gene>
    <name evidence="3" type="ORF">NCTC13765_01676</name>
</gene>
<keyword evidence="1" id="KW-0175">Coiled coil</keyword>
<reference evidence="3" key="1">
    <citation type="submission" date="2018-06" db="EMBL/GenBank/DDBJ databases">
        <authorList>
            <consortium name="Pathogen Informatics"/>
            <person name="Doyle S."/>
        </authorList>
    </citation>
    <scope>NUCLEOTIDE SEQUENCE [LARGE SCALE GENOMIC DNA]</scope>
    <source>
        <strain evidence="3">NCTC13765</strain>
    </source>
</reference>
<dbReference type="EMBL" id="UHFR01000005">
    <property type="protein sequence ID" value="SUN77152.1"/>
    <property type="molecule type" value="Genomic_DNA"/>
</dbReference>
<keyword evidence="2" id="KW-0472">Membrane</keyword>
<sequence>MRNKQSFNWKIFAYIILVVFLITNLHYIVPLAFLIAGGYGIYTYRKSQKRLSASQIQQRISQLKQLIRETDGQLKQLDGYKNPEQDAQYQQLSLEVLPRLRQIDAETQALANYLDNNIYRRIMDRIRISQDDIKEQLRQVESRAQVIKTGYPSHSSPKILEELAPEIVQTVQNIQTDHEAILEKIAQSDSGNKEELTAVHQSQMERFEDVLQGYLKIKASPKDFHNAEERLEKAKAAMEQFDIDLDDTLKELNEADMRDFDISLRIITNESMKKSNSKGEQI</sequence>
<organism evidence="3 4">
    <name type="scientific">Streptococcus massiliensis</name>
    <dbReference type="NCBI Taxonomy" id="313439"/>
    <lineage>
        <taxon>Bacteria</taxon>
        <taxon>Bacillati</taxon>
        <taxon>Bacillota</taxon>
        <taxon>Bacilli</taxon>
        <taxon>Lactobacillales</taxon>
        <taxon>Streptococcaceae</taxon>
        <taxon>Streptococcus</taxon>
    </lineage>
</organism>
<evidence type="ECO:0000313" key="3">
    <source>
        <dbReference type="EMBL" id="SUN77152.1"/>
    </source>
</evidence>
<keyword evidence="4" id="KW-1185">Reference proteome</keyword>
<feature type="transmembrane region" description="Helical" evidence="2">
    <location>
        <begin position="12"/>
        <end position="42"/>
    </location>
</feature>
<evidence type="ECO:0000313" key="4">
    <source>
        <dbReference type="Proteomes" id="UP000254634"/>
    </source>
</evidence>
<proteinExistence type="predicted"/>
<dbReference type="AlphaFoldDB" id="A0A380KYT5"/>
<accession>A0A380KYT5</accession>
<evidence type="ECO:0000256" key="1">
    <source>
        <dbReference type="SAM" id="Coils"/>
    </source>
</evidence>
<keyword evidence="2" id="KW-1133">Transmembrane helix</keyword>
<evidence type="ECO:0000256" key="2">
    <source>
        <dbReference type="SAM" id="Phobius"/>
    </source>
</evidence>
<keyword evidence="2" id="KW-0812">Transmembrane</keyword>
<dbReference type="OrthoDB" id="2236717at2"/>
<name>A0A380KYT5_9STRE</name>